<dbReference type="Gene3D" id="2.30.39.10">
    <property type="entry name" value="Alpha-1-antitrypsin, domain 1"/>
    <property type="match status" value="1"/>
</dbReference>
<dbReference type="AlphaFoldDB" id="A0A3P7LEE3"/>
<dbReference type="InterPro" id="IPR042178">
    <property type="entry name" value="Serpin_sf_1"/>
</dbReference>
<comment type="similarity">
    <text evidence="1 2">Belongs to the serpin family.</text>
</comment>
<proteinExistence type="inferred from homology"/>
<dbReference type="OrthoDB" id="1063785at2759"/>
<dbReference type="InterPro" id="IPR042185">
    <property type="entry name" value="Serpin_sf_2"/>
</dbReference>
<dbReference type="PANTHER" id="PTHR11461">
    <property type="entry name" value="SERINE PROTEASE INHIBITOR, SERPIN"/>
    <property type="match status" value="1"/>
</dbReference>
<evidence type="ECO:0000259" key="3">
    <source>
        <dbReference type="SMART" id="SM00093"/>
    </source>
</evidence>
<dbReference type="PANTHER" id="PTHR11461:SF211">
    <property type="entry name" value="GH10112P-RELATED"/>
    <property type="match status" value="1"/>
</dbReference>
<organism evidence="4 5">
    <name type="scientific">Dibothriocephalus latus</name>
    <name type="common">Fish tapeworm</name>
    <name type="synonym">Diphyllobothrium latum</name>
    <dbReference type="NCBI Taxonomy" id="60516"/>
    <lineage>
        <taxon>Eukaryota</taxon>
        <taxon>Metazoa</taxon>
        <taxon>Spiralia</taxon>
        <taxon>Lophotrochozoa</taxon>
        <taxon>Platyhelminthes</taxon>
        <taxon>Cestoda</taxon>
        <taxon>Eucestoda</taxon>
        <taxon>Diphyllobothriidea</taxon>
        <taxon>Diphyllobothriidae</taxon>
        <taxon>Dibothriocephalus</taxon>
    </lineage>
</organism>
<keyword evidence="5" id="KW-1185">Reference proteome</keyword>
<gene>
    <name evidence="4" type="ORF">DILT_LOCUS7571</name>
</gene>
<sequence>MFSYLFTANQQNYVASPVSVLMLLSALLGAKGPQGETADQLCQAIKGNTDKCSASVVAEIHQNAEKTMRQLTTARSVAEPTEKVVRIANAAFVQKDLMLKSSFESEFEKDNVSTIAKIDFLSPEAYKTVNAWVNRTTGGLINEIFKSPNDISKDVLMMLLNSVYFKGQFKSRLRGNEWQTHFLRAKVKDRTFRTLSSEKTVKMMRENEYILYYSDEVRGFKLVAKPFSNERFQFVVILPTEDLKIEKLNALFKEGFDWTVLKKASEKRIELFLPRFKLEHEVDLVPTLQSMGVRNLFSKGLADLSGITTEAMLYVGAAKQNAILEVTETGVKAAAVSSMQMMPMSLRPKGEPFIVDQPFFCAVYDIDLMLPLFLARVMDPQPV</sequence>
<dbReference type="InterPro" id="IPR036186">
    <property type="entry name" value="Serpin_sf"/>
</dbReference>
<dbReference type="Pfam" id="PF00079">
    <property type="entry name" value="Serpin"/>
    <property type="match status" value="1"/>
</dbReference>
<dbReference type="SMART" id="SM00093">
    <property type="entry name" value="SERPIN"/>
    <property type="match status" value="1"/>
</dbReference>
<evidence type="ECO:0000256" key="1">
    <source>
        <dbReference type="ARBA" id="ARBA00009500"/>
    </source>
</evidence>
<feature type="domain" description="Serpin" evidence="3">
    <location>
        <begin position="1"/>
        <end position="380"/>
    </location>
</feature>
<dbReference type="EMBL" id="UYRU01052155">
    <property type="protein sequence ID" value="VDN11740.1"/>
    <property type="molecule type" value="Genomic_DNA"/>
</dbReference>
<protein>
    <recommendedName>
        <fullName evidence="3">Serpin domain-containing protein</fullName>
    </recommendedName>
</protein>
<dbReference type="Proteomes" id="UP000281553">
    <property type="component" value="Unassembled WGS sequence"/>
</dbReference>
<dbReference type="InterPro" id="IPR023796">
    <property type="entry name" value="Serpin_dom"/>
</dbReference>
<dbReference type="InterPro" id="IPR000215">
    <property type="entry name" value="Serpin_fam"/>
</dbReference>
<dbReference type="InterPro" id="IPR023795">
    <property type="entry name" value="Serpin_CS"/>
</dbReference>
<accession>A0A3P7LEE3</accession>
<dbReference type="SUPFAM" id="SSF56574">
    <property type="entry name" value="Serpins"/>
    <property type="match status" value="1"/>
</dbReference>
<dbReference type="GO" id="GO:0005615">
    <property type="term" value="C:extracellular space"/>
    <property type="evidence" value="ECO:0007669"/>
    <property type="project" value="InterPro"/>
</dbReference>
<evidence type="ECO:0000313" key="5">
    <source>
        <dbReference type="Proteomes" id="UP000281553"/>
    </source>
</evidence>
<dbReference type="Gene3D" id="3.30.497.10">
    <property type="entry name" value="Antithrombin, subunit I, domain 2"/>
    <property type="match status" value="1"/>
</dbReference>
<dbReference type="GO" id="GO:0004867">
    <property type="term" value="F:serine-type endopeptidase inhibitor activity"/>
    <property type="evidence" value="ECO:0007669"/>
    <property type="project" value="InterPro"/>
</dbReference>
<reference evidence="4 5" key="1">
    <citation type="submission" date="2018-11" db="EMBL/GenBank/DDBJ databases">
        <authorList>
            <consortium name="Pathogen Informatics"/>
        </authorList>
    </citation>
    <scope>NUCLEOTIDE SEQUENCE [LARGE SCALE GENOMIC DNA]</scope>
</reference>
<evidence type="ECO:0000313" key="4">
    <source>
        <dbReference type="EMBL" id="VDN11740.1"/>
    </source>
</evidence>
<evidence type="ECO:0000256" key="2">
    <source>
        <dbReference type="RuleBase" id="RU000411"/>
    </source>
</evidence>
<name>A0A3P7LEE3_DIBLA</name>
<dbReference type="PROSITE" id="PS00284">
    <property type="entry name" value="SERPIN"/>
    <property type="match status" value="1"/>
</dbReference>